<dbReference type="InterPro" id="IPR044730">
    <property type="entry name" value="RNase_H-like_dom_plant"/>
</dbReference>
<sequence>MVSDLITQVDNSWKHEVLNGLFDAEMVNRICSIPLSQTRLLDKIVWRCDGFGNYSAKSGYRVLCAEQADTQHGDFSAFFTTLWDINVPAKFKITMWRIVNNFIPTFQNLQIRRLQVTNVCPFFQSVSETIEHLMRDCVFVQQLMRKLELPAASIQVKVSHYRVVGRNSLVLIMASCSIQHEKVADAFMVEALACRQAVVFARELGLSRMIIEGDSLTVIKKLNSDVVDRSLICPIVHDIKILSKDFSIISLCFVRRGANKAAHALSHEYQSNLGPCYLVEWRRSASLIVVGWNK</sequence>
<proteinExistence type="predicted"/>
<gene>
    <name evidence="3" type="ORF">V6N12_047576</name>
</gene>
<name>A0ABR2ADD8_9ROSI</name>
<dbReference type="InterPro" id="IPR052929">
    <property type="entry name" value="RNase_H-like_EbsB-rel"/>
</dbReference>
<keyword evidence="4" id="KW-1185">Reference proteome</keyword>
<dbReference type="Gene3D" id="3.30.420.10">
    <property type="entry name" value="Ribonuclease H-like superfamily/Ribonuclease H"/>
    <property type="match status" value="1"/>
</dbReference>
<feature type="domain" description="RNase H type-1" evidence="1">
    <location>
        <begin position="162"/>
        <end position="267"/>
    </location>
</feature>
<protein>
    <recommendedName>
        <fullName evidence="5">RNase H type-1 domain-containing protein</fullName>
    </recommendedName>
</protein>
<evidence type="ECO:0000259" key="2">
    <source>
        <dbReference type="Pfam" id="PF13966"/>
    </source>
</evidence>
<dbReference type="Proteomes" id="UP001472677">
    <property type="component" value="Unassembled WGS sequence"/>
</dbReference>
<dbReference type="InterPro" id="IPR026960">
    <property type="entry name" value="RVT-Znf"/>
</dbReference>
<accession>A0ABR2ADD8</accession>
<evidence type="ECO:0000313" key="3">
    <source>
        <dbReference type="EMBL" id="KAK8491137.1"/>
    </source>
</evidence>
<evidence type="ECO:0008006" key="5">
    <source>
        <dbReference type="Google" id="ProtNLM"/>
    </source>
</evidence>
<evidence type="ECO:0000259" key="1">
    <source>
        <dbReference type="Pfam" id="PF13456"/>
    </source>
</evidence>
<comment type="caution">
    <text evidence="3">The sequence shown here is derived from an EMBL/GenBank/DDBJ whole genome shotgun (WGS) entry which is preliminary data.</text>
</comment>
<dbReference type="EMBL" id="JBBPBM010000800">
    <property type="protein sequence ID" value="KAK8491137.1"/>
    <property type="molecule type" value="Genomic_DNA"/>
</dbReference>
<evidence type="ECO:0000313" key="4">
    <source>
        <dbReference type="Proteomes" id="UP001472677"/>
    </source>
</evidence>
<dbReference type="Pfam" id="PF13966">
    <property type="entry name" value="zf-RVT"/>
    <property type="match status" value="1"/>
</dbReference>
<dbReference type="CDD" id="cd06222">
    <property type="entry name" value="RNase_H_like"/>
    <property type="match status" value="1"/>
</dbReference>
<dbReference type="PANTHER" id="PTHR47074">
    <property type="entry name" value="BNAC02G40300D PROTEIN"/>
    <property type="match status" value="1"/>
</dbReference>
<dbReference type="InterPro" id="IPR036397">
    <property type="entry name" value="RNaseH_sf"/>
</dbReference>
<dbReference type="PANTHER" id="PTHR47074:SF61">
    <property type="entry name" value="RNASE H TYPE-1 DOMAIN-CONTAINING PROTEIN"/>
    <property type="match status" value="1"/>
</dbReference>
<organism evidence="3 4">
    <name type="scientific">Hibiscus sabdariffa</name>
    <name type="common">roselle</name>
    <dbReference type="NCBI Taxonomy" id="183260"/>
    <lineage>
        <taxon>Eukaryota</taxon>
        <taxon>Viridiplantae</taxon>
        <taxon>Streptophyta</taxon>
        <taxon>Embryophyta</taxon>
        <taxon>Tracheophyta</taxon>
        <taxon>Spermatophyta</taxon>
        <taxon>Magnoliopsida</taxon>
        <taxon>eudicotyledons</taxon>
        <taxon>Gunneridae</taxon>
        <taxon>Pentapetalae</taxon>
        <taxon>rosids</taxon>
        <taxon>malvids</taxon>
        <taxon>Malvales</taxon>
        <taxon>Malvaceae</taxon>
        <taxon>Malvoideae</taxon>
        <taxon>Hibiscus</taxon>
    </lineage>
</organism>
<dbReference type="Pfam" id="PF13456">
    <property type="entry name" value="RVT_3"/>
    <property type="match status" value="1"/>
</dbReference>
<feature type="domain" description="Reverse transcriptase zinc-binding" evidence="2">
    <location>
        <begin position="54"/>
        <end position="142"/>
    </location>
</feature>
<dbReference type="InterPro" id="IPR002156">
    <property type="entry name" value="RNaseH_domain"/>
</dbReference>
<reference evidence="3 4" key="1">
    <citation type="journal article" date="2024" name="G3 (Bethesda)">
        <title>Genome assembly of Hibiscus sabdariffa L. provides insights into metabolisms of medicinal natural products.</title>
        <authorList>
            <person name="Kim T."/>
        </authorList>
    </citation>
    <scope>NUCLEOTIDE SEQUENCE [LARGE SCALE GENOMIC DNA]</scope>
    <source>
        <strain evidence="3">TK-2024</strain>
        <tissue evidence="3">Old leaves</tissue>
    </source>
</reference>